<accession>Q0CBA1</accession>
<dbReference type="Pfam" id="PF13193">
    <property type="entry name" value="AMP-binding_C"/>
    <property type="match status" value="1"/>
</dbReference>
<dbReference type="STRING" id="341663.Q0CBA1"/>
<name>Q0CBA1_ASPTN</name>
<dbReference type="Gene3D" id="1.10.1200.10">
    <property type="entry name" value="ACP-like"/>
    <property type="match status" value="1"/>
</dbReference>
<dbReference type="Pfam" id="PF00550">
    <property type="entry name" value="PP-binding"/>
    <property type="match status" value="1"/>
</dbReference>
<dbReference type="PROSITE" id="PS50075">
    <property type="entry name" value="CARRIER"/>
    <property type="match status" value="1"/>
</dbReference>
<dbReference type="InterPro" id="IPR036736">
    <property type="entry name" value="ACP-like_sf"/>
</dbReference>
<dbReference type="HOGENOM" id="CLU_000022_2_17_1"/>
<feature type="domain" description="Carrier" evidence="4">
    <location>
        <begin position="518"/>
        <end position="593"/>
    </location>
</feature>
<dbReference type="SUPFAM" id="SSF51735">
    <property type="entry name" value="NAD(P)-binding Rossmann-fold domains"/>
    <property type="match status" value="1"/>
</dbReference>
<dbReference type="InterPro" id="IPR036291">
    <property type="entry name" value="NAD(P)-bd_dom_sf"/>
</dbReference>
<dbReference type="InterPro" id="IPR013120">
    <property type="entry name" value="FAR_NAD-bd"/>
</dbReference>
<evidence type="ECO:0000256" key="1">
    <source>
        <dbReference type="ARBA" id="ARBA00022450"/>
    </source>
</evidence>
<dbReference type="CDD" id="cd05930">
    <property type="entry name" value="A_NRPS"/>
    <property type="match status" value="1"/>
</dbReference>
<protein>
    <recommendedName>
        <fullName evidence="4">Carrier domain-containing protein</fullName>
    </recommendedName>
</protein>
<dbReference type="Pfam" id="PF07993">
    <property type="entry name" value="NAD_binding_4"/>
    <property type="match status" value="1"/>
</dbReference>
<dbReference type="Proteomes" id="UP000007963">
    <property type="component" value="Unassembled WGS sequence"/>
</dbReference>
<gene>
    <name evidence="5" type="ORF">ATEG_09033</name>
</gene>
<keyword evidence="1" id="KW-0596">Phosphopantetheine</keyword>
<dbReference type="SUPFAM" id="SSF56801">
    <property type="entry name" value="Acetyl-CoA synthetase-like"/>
    <property type="match status" value="1"/>
</dbReference>
<dbReference type="Pfam" id="PF00501">
    <property type="entry name" value="AMP-binding"/>
    <property type="match status" value="1"/>
</dbReference>
<organism evidence="5 6">
    <name type="scientific">Aspergillus terreus (strain NIH 2624 / FGSC A1156)</name>
    <dbReference type="NCBI Taxonomy" id="341663"/>
    <lineage>
        <taxon>Eukaryota</taxon>
        <taxon>Fungi</taxon>
        <taxon>Dikarya</taxon>
        <taxon>Ascomycota</taxon>
        <taxon>Pezizomycotina</taxon>
        <taxon>Eurotiomycetes</taxon>
        <taxon>Eurotiomycetidae</taxon>
        <taxon>Eurotiales</taxon>
        <taxon>Aspergillaceae</taxon>
        <taxon>Aspergillus</taxon>
        <taxon>Aspergillus subgen. Circumdati</taxon>
    </lineage>
</organism>
<evidence type="ECO:0000259" key="4">
    <source>
        <dbReference type="PROSITE" id="PS50075"/>
    </source>
</evidence>
<proteinExistence type="inferred from homology"/>
<keyword evidence="2" id="KW-0597">Phosphoprotein</keyword>
<dbReference type="PANTHER" id="PTHR44845:SF6">
    <property type="entry name" value="BETA-ALANINE-ACTIVATING ENZYME"/>
    <property type="match status" value="1"/>
</dbReference>
<dbReference type="PROSITE" id="PS00455">
    <property type="entry name" value="AMP_BINDING"/>
    <property type="match status" value="1"/>
</dbReference>
<dbReference type="OrthoDB" id="408177at2759"/>
<dbReference type="InterPro" id="IPR009081">
    <property type="entry name" value="PP-bd_ACP"/>
</dbReference>
<dbReference type="Gene3D" id="3.40.50.980">
    <property type="match status" value="2"/>
</dbReference>
<comment type="similarity">
    <text evidence="3">Belongs to the NRP synthetase family.</text>
</comment>
<dbReference type="InterPro" id="IPR025110">
    <property type="entry name" value="AMP-bd_C"/>
</dbReference>
<dbReference type="GeneID" id="4353934"/>
<dbReference type="EMBL" id="CH476607">
    <property type="protein sequence ID" value="EAU30170.1"/>
    <property type="molecule type" value="Genomic_DNA"/>
</dbReference>
<evidence type="ECO:0000313" key="6">
    <source>
        <dbReference type="Proteomes" id="UP000007963"/>
    </source>
</evidence>
<dbReference type="InterPro" id="IPR045851">
    <property type="entry name" value="AMP-bd_C_sf"/>
</dbReference>
<evidence type="ECO:0000256" key="2">
    <source>
        <dbReference type="ARBA" id="ARBA00022553"/>
    </source>
</evidence>
<evidence type="ECO:0000313" key="5">
    <source>
        <dbReference type="EMBL" id="EAU30170.1"/>
    </source>
</evidence>
<dbReference type="InterPro" id="IPR000873">
    <property type="entry name" value="AMP-dep_synth/lig_dom"/>
</dbReference>
<dbReference type="Gene3D" id="3.30.300.30">
    <property type="match status" value="1"/>
</dbReference>
<dbReference type="RefSeq" id="XP_001217655.1">
    <property type="nucleotide sequence ID" value="XM_001217654.1"/>
</dbReference>
<dbReference type="VEuPathDB" id="FungiDB:ATEG_09033"/>
<reference evidence="6" key="1">
    <citation type="submission" date="2005-09" db="EMBL/GenBank/DDBJ databases">
        <title>Annotation of the Aspergillus terreus NIH2624 genome.</title>
        <authorList>
            <person name="Birren B.W."/>
            <person name="Lander E.S."/>
            <person name="Galagan J.E."/>
            <person name="Nusbaum C."/>
            <person name="Devon K."/>
            <person name="Henn M."/>
            <person name="Ma L.-J."/>
            <person name="Jaffe D.B."/>
            <person name="Butler J."/>
            <person name="Alvarez P."/>
            <person name="Gnerre S."/>
            <person name="Grabherr M."/>
            <person name="Kleber M."/>
            <person name="Mauceli E.W."/>
            <person name="Brockman W."/>
            <person name="Rounsley S."/>
            <person name="Young S.K."/>
            <person name="LaButti K."/>
            <person name="Pushparaj V."/>
            <person name="DeCaprio D."/>
            <person name="Crawford M."/>
            <person name="Koehrsen M."/>
            <person name="Engels R."/>
            <person name="Montgomery P."/>
            <person name="Pearson M."/>
            <person name="Howarth C."/>
            <person name="Larson L."/>
            <person name="Luoma S."/>
            <person name="White J."/>
            <person name="Alvarado L."/>
            <person name="Kodira C.D."/>
            <person name="Zeng Q."/>
            <person name="Oleary S."/>
            <person name="Yandava C."/>
            <person name="Denning D.W."/>
            <person name="Nierman W.C."/>
            <person name="Milne T."/>
            <person name="Madden K."/>
        </authorList>
    </citation>
    <scope>NUCLEOTIDE SEQUENCE [LARGE SCALE GENOMIC DNA]</scope>
    <source>
        <strain evidence="6">NIH 2624 / FGSC A1156</strain>
    </source>
</reference>
<dbReference type="InterPro" id="IPR020845">
    <property type="entry name" value="AMP-binding_CS"/>
</dbReference>
<dbReference type="AlphaFoldDB" id="Q0CBA1"/>
<dbReference type="NCBIfam" id="TIGR01746">
    <property type="entry name" value="Thioester-redct"/>
    <property type="match status" value="1"/>
</dbReference>
<evidence type="ECO:0000256" key="3">
    <source>
        <dbReference type="ARBA" id="ARBA00029454"/>
    </source>
</evidence>
<dbReference type="Gene3D" id="3.40.50.720">
    <property type="entry name" value="NAD(P)-binding Rossmann-like Domain"/>
    <property type="match status" value="1"/>
</dbReference>
<dbReference type="OMA" id="PRDIVFC"/>
<dbReference type="InterPro" id="IPR010080">
    <property type="entry name" value="Thioester_reductase-like_dom"/>
</dbReference>
<sequence length="1001" mass="111653">MDQKFSQNASHNPDAIAVEDGSQKWSYSDVHREVERLSSILKSLKLPTEAPIGIIEELGSPIVIAQLAVIRARHTCLPLDPSLPTARLRDLLTEVGSQYVLSNKDCFDEVLGVEVIPITRKPLESGYPAKASSQSNGIDQGHQGKKCGYRSHILYTSGSSGKPKAVQIPEIGILNLVSDPPILLQKLDRVAVINNPGFDVSLYEILVPLVVGATIVVVPRPVITDPFNAREFIAEKKISIVFLTASLFNIIAQACPTTFRGVRHVLTAGEAANIAAMTAVLESSGPPKNLWNTYGPTETLVFSTLHPVTPSELQYSNISIGKPFGDTKLLLVDSESNPITEPGKTGEILLGGPSLTPGYIGRPEENESRFVISTNGTRYYKTGDLARWRPDDPDLLEFAGRVDLQVKQGGFRVELNEIEQNLLASKALSAAIVVQVRPSDDSDPFLVGYVIPAASNSVRKRQLVEHMEKRVPDYMVPRDFVFCSKFPITEHGKVDRKGLKDRYLQHQEQSRTDENVNGKSLDLAAQIRNIWSSLLNISEIKESDDFFSLRGTSIQAASMISTIQKQLGKTISMRALFENSRFKDLVQYIEEYAEGGNAPDDTESWLSDAAYGEEVSPVPDWQAPGEGRVFMTGATGFIGAHFLNRLLKMDTVREIICLVRPKNGMSARERVQSVLERYDLWDSCKDAITKMTVLHGDITKGQFGLTDEQFAWLVDRASVVFHLGAKLNFCEPYDAHQEVNVIGTKNTLEVAARGRRKTFHYMSSIDTWGTTGLTLETRRLLEDEPLEPHLPSLRYDTGYAASKWVAEAVVRRARQRGIPTIIYRPGFVIGDSRYGHGNPDDFFARLMVGTIQLGAFPRLPNQRMERNLGKSFSLVAPDPADSVNLEKTHCIINKAGYPVELVPYWEWVHRLEKTDGQNPLMPLMPLLREPVLGGLSRFETSRNTPHYTSFNTVKALEEAPDIRYIPLDAGMLNRFLQFWDRKGYYHVLRKDSGPKERKVVR</sequence>
<dbReference type="PANTHER" id="PTHR44845">
    <property type="entry name" value="CARRIER DOMAIN-CONTAINING PROTEIN"/>
    <property type="match status" value="1"/>
</dbReference>
<dbReference type="SUPFAM" id="SSF47336">
    <property type="entry name" value="ACP-like"/>
    <property type="match status" value="1"/>
</dbReference>
<dbReference type="Gene3D" id="2.30.38.10">
    <property type="entry name" value="Luciferase, Domain 3"/>
    <property type="match status" value="1"/>
</dbReference>
<dbReference type="eggNOG" id="KOG1178">
    <property type="taxonomic scope" value="Eukaryota"/>
</dbReference>